<reference evidence="2 3" key="1">
    <citation type="submission" date="2020-01" db="EMBL/GenBank/DDBJ databases">
        <title>Genetics and antimicrobial susceptibilities of Nocardia species isolated from the soil; a comparison with species isolated from humans.</title>
        <authorList>
            <person name="Carrasco G."/>
            <person name="Monzon S."/>
            <person name="Sansegundo M."/>
            <person name="Garcia E."/>
            <person name="Garrido N."/>
            <person name="Medina M.J."/>
            <person name="Villalon P."/>
            <person name="Ramirez-Arocha A.C."/>
            <person name="Jimenez P."/>
            <person name="Cuesta I."/>
            <person name="Valdezate S."/>
        </authorList>
    </citation>
    <scope>NUCLEOTIDE SEQUENCE [LARGE SCALE GENOMIC DNA]</scope>
    <source>
        <strain evidence="2 3">CNM20110639</strain>
    </source>
</reference>
<evidence type="ECO:0000313" key="2">
    <source>
        <dbReference type="EMBL" id="NEW45977.1"/>
    </source>
</evidence>
<protein>
    <submittedName>
        <fullName evidence="2">Uncharacterized protein</fullName>
    </submittedName>
</protein>
<dbReference type="Proteomes" id="UP000468928">
    <property type="component" value="Unassembled WGS sequence"/>
</dbReference>
<feature type="signal peptide" evidence="1">
    <location>
        <begin position="1"/>
        <end position="30"/>
    </location>
</feature>
<feature type="chain" id="PRO_5039614832" evidence="1">
    <location>
        <begin position="31"/>
        <end position="115"/>
    </location>
</feature>
<dbReference type="AlphaFoldDB" id="A0A6P1D6A1"/>
<comment type="caution">
    <text evidence="2">The sequence shown here is derived from an EMBL/GenBank/DDBJ whole genome shotgun (WGS) entry which is preliminary data.</text>
</comment>
<evidence type="ECO:0000313" key="3">
    <source>
        <dbReference type="Proteomes" id="UP000468928"/>
    </source>
</evidence>
<gene>
    <name evidence="2" type="ORF">GV789_16200</name>
</gene>
<name>A0A6P1D6A1_9NOCA</name>
<evidence type="ECO:0000256" key="1">
    <source>
        <dbReference type="SAM" id="SignalP"/>
    </source>
</evidence>
<organism evidence="2 3">
    <name type="scientific">Nocardia cyriacigeorgica</name>
    <dbReference type="NCBI Taxonomy" id="135487"/>
    <lineage>
        <taxon>Bacteria</taxon>
        <taxon>Bacillati</taxon>
        <taxon>Actinomycetota</taxon>
        <taxon>Actinomycetes</taxon>
        <taxon>Mycobacteriales</taxon>
        <taxon>Nocardiaceae</taxon>
        <taxon>Nocardia</taxon>
    </lineage>
</organism>
<dbReference type="EMBL" id="JAAGUZ010000040">
    <property type="protein sequence ID" value="NEW45977.1"/>
    <property type="molecule type" value="Genomic_DNA"/>
</dbReference>
<proteinExistence type="predicted"/>
<accession>A0A6P1D6A1</accession>
<keyword evidence="1" id="KW-0732">Signal</keyword>
<sequence>MGWNSHGSAAKLVMVIAAAAMIAASLTGCAQRITGDANAAGTAATYRQGLSAEQRAALLVSDQIRRLDPCGFINDAAIATLGTPAYFGGSQGFDECHIAFRPKIGAAGITGVGST</sequence>
<dbReference type="RefSeq" id="WP_218584219.1">
    <property type="nucleotide sequence ID" value="NZ_JAAGUZ010000040.1"/>
</dbReference>